<dbReference type="GO" id="GO:0016758">
    <property type="term" value="F:hexosyltransferase activity"/>
    <property type="evidence" value="ECO:0007669"/>
    <property type="project" value="InterPro"/>
</dbReference>
<evidence type="ECO:0000313" key="3">
    <source>
        <dbReference type="Proteomes" id="UP000434850"/>
    </source>
</evidence>
<comment type="caution">
    <text evidence="2">The sequence shown here is derived from an EMBL/GenBank/DDBJ whole genome shotgun (WGS) entry which is preliminary data.</text>
</comment>
<dbReference type="OrthoDB" id="9809594at2"/>
<dbReference type="EMBL" id="WQLA01000008">
    <property type="protein sequence ID" value="MVN93011.1"/>
    <property type="molecule type" value="Genomic_DNA"/>
</dbReference>
<evidence type="ECO:0000259" key="1">
    <source>
        <dbReference type="Pfam" id="PF04101"/>
    </source>
</evidence>
<protein>
    <recommendedName>
        <fullName evidence="1">Glycosyl transferase family 28 C-terminal domain-containing protein</fullName>
    </recommendedName>
</protein>
<reference evidence="2 3" key="1">
    <citation type="submission" date="2019-12" db="EMBL/GenBank/DDBJ databases">
        <title>Mucilaginibacter sp. HME9299 genome sequencing and assembly.</title>
        <authorList>
            <person name="Kang H."/>
            <person name="Kim H."/>
            <person name="Joh K."/>
        </authorList>
    </citation>
    <scope>NUCLEOTIDE SEQUENCE [LARGE SCALE GENOMIC DNA]</scope>
    <source>
        <strain evidence="2 3">HME9299</strain>
    </source>
</reference>
<dbReference type="RefSeq" id="WP_157543330.1">
    <property type="nucleotide sequence ID" value="NZ_WQLA01000008.1"/>
</dbReference>
<dbReference type="SUPFAM" id="SSF53756">
    <property type="entry name" value="UDP-Glycosyltransferase/glycogen phosphorylase"/>
    <property type="match status" value="1"/>
</dbReference>
<evidence type="ECO:0000313" key="2">
    <source>
        <dbReference type="EMBL" id="MVN93011.1"/>
    </source>
</evidence>
<gene>
    <name evidence="2" type="ORF">GO816_17910</name>
</gene>
<organism evidence="2 3">
    <name type="scientific">Mucilaginibacter aquatilis</name>
    <dbReference type="NCBI Taxonomy" id="1517760"/>
    <lineage>
        <taxon>Bacteria</taxon>
        <taxon>Pseudomonadati</taxon>
        <taxon>Bacteroidota</taxon>
        <taxon>Sphingobacteriia</taxon>
        <taxon>Sphingobacteriales</taxon>
        <taxon>Sphingobacteriaceae</taxon>
        <taxon>Mucilaginibacter</taxon>
    </lineage>
</organism>
<feature type="domain" description="Glycosyl transferase family 28 C-terminal" evidence="1">
    <location>
        <begin position="247"/>
        <end position="320"/>
    </location>
</feature>
<dbReference type="AlphaFoldDB" id="A0A6I4ICU8"/>
<keyword evidence="3" id="KW-1185">Reference proteome</keyword>
<name>A0A6I4ICU8_9SPHI</name>
<accession>A0A6I4ICU8</accession>
<dbReference type="Proteomes" id="UP000434850">
    <property type="component" value="Unassembled WGS sequence"/>
</dbReference>
<sequence length="341" mass="38260">MSKPTLFYFVHAHGNGHRATFNMLYPALLEFFDVIAVTTNSEITGYINGKHDVKVIELPPKYPDGYVIPEHTFSRAFEVTPYAVEPAQRAKALAEAIEHYRPKAFYCDGVPELAIMVRGMGVPVVLVHLHGDVTDDPTQVFAHQLADHIIAHFPSFVEQEDYQFAFKTFYSGYISKYAELDIEQNSLPEINNVTVLLGYDNCEERILKNITQDENTRFTIVGNKQSYNLGNNCTLLGKVDDVSKAIVAEIVITAAGQNTIAELLSLNKRLILLPEPRPYNEQAVHAQVLANKGIALLAEETFNAKQWQELIAKAKTFKPKKSLTSASSPQLIAQQMKEWYA</sequence>
<dbReference type="Pfam" id="PF04101">
    <property type="entry name" value="Glyco_tran_28_C"/>
    <property type="match status" value="1"/>
</dbReference>
<dbReference type="InterPro" id="IPR007235">
    <property type="entry name" value="Glyco_trans_28_C"/>
</dbReference>
<proteinExistence type="predicted"/>
<dbReference type="Gene3D" id="3.40.50.2000">
    <property type="entry name" value="Glycogen Phosphorylase B"/>
    <property type="match status" value="1"/>
</dbReference>